<keyword evidence="2" id="KW-0479">Metal-binding</keyword>
<dbReference type="InterPro" id="IPR039650">
    <property type="entry name" value="HdrA-like"/>
</dbReference>
<evidence type="ECO:0000256" key="1">
    <source>
        <dbReference type="ARBA" id="ARBA00022485"/>
    </source>
</evidence>
<evidence type="ECO:0000256" key="4">
    <source>
        <dbReference type="ARBA" id="ARBA00023004"/>
    </source>
</evidence>
<keyword evidence="1" id="KW-0004">4Fe-4S</keyword>
<feature type="non-terminal residue" evidence="6">
    <location>
        <position position="274"/>
    </location>
</feature>
<keyword evidence="5" id="KW-0411">Iron-sulfur</keyword>
<protein>
    <recommendedName>
        <fullName evidence="7">FAD/NAD(P)-binding domain-containing protein</fullName>
    </recommendedName>
</protein>
<sequence length="274" mass="31158">LRPEKLSKKDIKDLKNRFPTQKRVEMGEEPIEERVGDFREVILGYNPSEAITEALRCLAGQMEGCIECHECERRCDAKAIDYEMQDEIVEVEVGSIILATGYEQFDPSVISQYGYGRYDNIITGLEFERLSDAAGPTGGQIQLKNGQPPKSVAIIHCVDSRDKNLHEYCSRVCCMFALKFAYLIKEKTNAEVYQMYIDMRCFGEGHEEFYERLSTEEDVKFIRGKPSQVTDRALTEEEKGKLIVTVEDTLLGRLIRVPVDMVILCNALETTADA</sequence>
<dbReference type="SUPFAM" id="SSF46548">
    <property type="entry name" value="alpha-helical ferredoxin"/>
    <property type="match status" value="1"/>
</dbReference>
<dbReference type="GO" id="GO:0051539">
    <property type="term" value="F:4 iron, 4 sulfur cluster binding"/>
    <property type="evidence" value="ECO:0007669"/>
    <property type="project" value="UniProtKB-KW"/>
</dbReference>
<dbReference type="GO" id="GO:0016491">
    <property type="term" value="F:oxidoreductase activity"/>
    <property type="evidence" value="ECO:0007669"/>
    <property type="project" value="UniProtKB-KW"/>
</dbReference>
<feature type="non-terminal residue" evidence="6">
    <location>
        <position position="1"/>
    </location>
</feature>
<comment type="caution">
    <text evidence="6">The sequence shown here is derived from an EMBL/GenBank/DDBJ whole genome shotgun (WGS) entry which is preliminary data.</text>
</comment>
<dbReference type="SUPFAM" id="SSF51905">
    <property type="entry name" value="FAD/NAD(P)-binding domain"/>
    <property type="match status" value="1"/>
</dbReference>
<evidence type="ECO:0008006" key="7">
    <source>
        <dbReference type="Google" id="ProtNLM"/>
    </source>
</evidence>
<accession>X1M6M1</accession>
<dbReference type="GO" id="GO:0046872">
    <property type="term" value="F:metal ion binding"/>
    <property type="evidence" value="ECO:0007669"/>
    <property type="project" value="UniProtKB-KW"/>
</dbReference>
<keyword evidence="3" id="KW-0560">Oxidoreductase</keyword>
<dbReference type="PANTHER" id="PTHR43498:SF1">
    <property type="entry name" value="COB--COM HETERODISULFIDE REDUCTASE IRON-SULFUR SUBUNIT A"/>
    <property type="match status" value="1"/>
</dbReference>
<gene>
    <name evidence="6" type="ORF">S06H3_20388</name>
</gene>
<dbReference type="InterPro" id="IPR036188">
    <property type="entry name" value="FAD/NAD-bd_sf"/>
</dbReference>
<name>X1M6M1_9ZZZZ</name>
<evidence type="ECO:0000313" key="6">
    <source>
        <dbReference type="EMBL" id="GAI13741.1"/>
    </source>
</evidence>
<evidence type="ECO:0000256" key="3">
    <source>
        <dbReference type="ARBA" id="ARBA00023002"/>
    </source>
</evidence>
<evidence type="ECO:0000256" key="5">
    <source>
        <dbReference type="ARBA" id="ARBA00023014"/>
    </source>
</evidence>
<keyword evidence="4" id="KW-0408">Iron</keyword>
<dbReference type="EMBL" id="BARV01010552">
    <property type="protein sequence ID" value="GAI13741.1"/>
    <property type="molecule type" value="Genomic_DNA"/>
</dbReference>
<dbReference type="AlphaFoldDB" id="X1M6M1"/>
<evidence type="ECO:0000256" key="2">
    <source>
        <dbReference type="ARBA" id="ARBA00022723"/>
    </source>
</evidence>
<dbReference type="PANTHER" id="PTHR43498">
    <property type="entry name" value="FERREDOXIN:COB-COM HETERODISULFIDE REDUCTASE SUBUNIT A"/>
    <property type="match status" value="1"/>
</dbReference>
<reference evidence="6" key="1">
    <citation type="journal article" date="2014" name="Front. Microbiol.">
        <title>High frequency of phylogenetically diverse reductive dehalogenase-homologous genes in deep subseafloor sedimentary metagenomes.</title>
        <authorList>
            <person name="Kawai M."/>
            <person name="Futagami T."/>
            <person name="Toyoda A."/>
            <person name="Takaki Y."/>
            <person name="Nishi S."/>
            <person name="Hori S."/>
            <person name="Arai W."/>
            <person name="Tsubouchi T."/>
            <person name="Morono Y."/>
            <person name="Uchiyama I."/>
            <person name="Ito T."/>
            <person name="Fujiyama A."/>
            <person name="Inagaki F."/>
            <person name="Takami H."/>
        </authorList>
    </citation>
    <scope>NUCLEOTIDE SEQUENCE</scope>
    <source>
        <strain evidence="6">Expedition CK06-06</strain>
    </source>
</reference>
<organism evidence="6">
    <name type="scientific">marine sediment metagenome</name>
    <dbReference type="NCBI Taxonomy" id="412755"/>
    <lineage>
        <taxon>unclassified sequences</taxon>
        <taxon>metagenomes</taxon>
        <taxon>ecological metagenomes</taxon>
    </lineage>
</organism>
<proteinExistence type="predicted"/>